<accession>A0AA38S6G7</accession>
<evidence type="ECO:0000256" key="2">
    <source>
        <dbReference type="ARBA" id="ARBA00004906"/>
    </source>
</evidence>
<dbReference type="InterPro" id="IPR036322">
    <property type="entry name" value="WD40_repeat_dom_sf"/>
</dbReference>
<dbReference type="PROSITE" id="PS50896">
    <property type="entry name" value="LISH"/>
    <property type="match status" value="1"/>
</dbReference>
<reference evidence="7" key="1">
    <citation type="submission" date="2023-03" db="EMBL/GenBank/DDBJ databases">
        <title>Chromosome-scale reference genome and RAD-based genetic map of yellow starthistle (Centaurea solstitialis) reveal putative structural variation and QTLs associated with invader traits.</title>
        <authorList>
            <person name="Reatini B."/>
            <person name="Cang F.A."/>
            <person name="Jiang Q."/>
            <person name="Mckibben M.T.W."/>
            <person name="Barker M.S."/>
            <person name="Rieseberg L.H."/>
            <person name="Dlugosch K.M."/>
        </authorList>
    </citation>
    <scope>NUCLEOTIDE SEQUENCE</scope>
    <source>
        <strain evidence="7">CAN-66</strain>
        <tissue evidence="7">Leaf</tissue>
    </source>
</reference>
<keyword evidence="8" id="KW-1185">Reference proteome</keyword>
<keyword evidence="4" id="KW-0833">Ubl conjugation pathway</keyword>
<comment type="subcellular location">
    <subcellularLocation>
        <location evidence="1">Nucleus</location>
    </subcellularLocation>
</comment>
<dbReference type="GO" id="GO:0005975">
    <property type="term" value="P:carbohydrate metabolic process"/>
    <property type="evidence" value="ECO:0007669"/>
    <property type="project" value="InterPro"/>
</dbReference>
<dbReference type="SUPFAM" id="SSF48371">
    <property type="entry name" value="ARM repeat"/>
    <property type="match status" value="1"/>
</dbReference>
<dbReference type="InterPro" id="IPR001579">
    <property type="entry name" value="Glyco_hydro_18_chit_AS"/>
</dbReference>
<feature type="compositionally biased region" description="Polar residues" evidence="6">
    <location>
        <begin position="770"/>
        <end position="782"/>
    </location>
</feature>
<dbReference type="GO" id="GO:0005634">
    <property type="term" value="C:nucleus"/>
    <property type="evidence" value="ECO:0007669"/>
    <property type="project" value="UniProtKB-SubCell"/>
</dbReference>
<evidence type="ECO:0000256" key="4">
    <source>
        <dbReference type="ARBA" id="ARBA00022786"/>
    </source>
</evidence>
<dbReference type="SUPFAM" id="SSF50978">
    <property type="entry name" value="WD40 repeat-like"/>
    <property type="match status" value="1"/>
</dbReference>
<protein>
    <submittedName>
        <fullName evidence="7">Uncharacterized protein</fullName>
    </submittedName>
</protein>
<dbReference type="InterPro" id="IPR001680">
    <property type="entry name" value="WD40_rpt"/>
</dbReference>
<gene>
    <name evidence="7" type="ORF">OSB04_029868</name>
</gene>
<dbReference type="PANTHER" id="PTHR13129">
    <property type="entry name" value="VPRBP PROTEIN-RELATED"/>
    <property type="match status" value="1"/>
</dbReference>
<dbReference type="GO" id="GO:0016567">
    <property type="term" value="P:protein ubiquitination"/>
    <property type="evidence" value="ECO:0007669"/>
    <property type="project" value="InterPro"/>
</dbReference>
<feature type="compositionally biased region" description="Acidic residues" evidence="6">
    <location>
        <begin position="1932"/>
        <end position="1964"/>
    </location>
</feature>
<evidence type="ECO:0000313" key="8">
    <source>
        <dbReference type="Proteomes" id="UP001172457"/>
    </source>
</evidence>
<dbReference type="Proteomes" id="UP001172457">
    <property type="component" value="Chromosome 8"/>
</dbReference>
<dbReference type="InterPro" id="IPR015943">
    <property type="entry name" value="WD40/YVTN_repeat-like_dom_sf"/>
</dbReference>
<feature type="compositionally biased region" description="Basic and acidic residues" evidence="6">
    <location>
        <begin position="1273"/>
        <end position="1283"/>
    </location>
</feature>
<evidence type="ECO:0000256" key="6">
    <source>
        <dbReference type="SAM" id="MobiDB-lite"/>
    </source>
</evidence>
<dbReference type="FunFam" id="2.130.10.10:FF:000366">
    <property type="entry name" value="DDB1-and CUL4-associated factor homolog 1"/>
    <property type="match status" value="1"/>
</dbReference>
<dbReference type="EMBL" id="JARYMX010000008">
    <property type="protein sequence ID" value="KAJ9537135.1"/>
    <property type="molecule type" value="Genomic_DNA"/>
</dbReference>
<feature type="region of interest" description="Disordered" evidence="6">
    <location>
        <begin position="974"/>
        <end position="1031"/>
    </location>
</feature>
<proteinExistence type="inferred from homology"/>
<feature type="region of interest" description="Disordered" evidence="6">
    <location>
        <begin position="1371"/>
        <end position="1408"/>
    </location>
</feature>
<dbReference type="PROSITE" id="PS01095">
    <property type="entry name" value="GH18_1"/>
    <property type="match status" value="1"/>
</dbReference>
<feature type="compositionally biased region" description="Acidic residues" evidence="6">
    <location>
        <begin position="1856"/>
        <end position="1923"/>
    </location>
</feature>
<dbReference type="GO" id="GO:0080008">
    <property type="term" value="C:Cul4-RING E3 ubiquitin ligase complex"/>
    <property type="evidence" value="ECO:0007669"/>
    <property type="project" value="TreeGrafter"/>
</dbReference>
<comment type="pathway">
    <text evidence="2">Protein modification; protein ubiquitination.</text>
</comment>
<feature type="region of interest" description="Disordered" evidence="6">
    <location>
        <begin position="545"/>
        <end position="575"/>
    </location>
</feature>
<dbReference type="PANTHER" id="PTHR13129:SF4">
    <property type="entry name" value="DDB1- AND CUL4-ASSOCIATED FACTOR 1"/>
    <property type="match status" value="1"/>
</dbReference>
<dbReference type="Gene3D" id="2.130.10.10">
    <property type="entry name" value="YVTN repeat-like/Quinoprotein amine dehydrogenase"/>
    <property type="match status" value="1"/>
</dbReference>
<feature type="compositionally biased region" description="Acidic residues" evidence="6">
    <location>
        <begin position="331"/>
        <end position="340"/>
    </location>
</feature>
<feature type="region of interest" description="Disordered" evidence="6">
    <location>
        <begin position="1"/>
        <end position="55"/>
    </location>
</feature>
<feature type="compositionally biased region" description="Basic residues" evidence="6">
    <location>
        <begin position="384"/>
        <end position="397"/>
    </location>
</feature>
<feature type="compositionally biased region" description="Pro residues" evidence="6">
    <location>
        <begin position="19"/>
        <end position="30"/>
    </location>
</feature>
<feature type="compositionally biased region" description="Basic and acidic residues" evidence="6">
    <location>
        <begin position="550"/>
        <end position="567"/>
    </location>
</feature>
<name>A0AA38S6G7_9ASTR</name>
<feature type="region of interest" description="Disordered" evidence="6">
    <location>
        <begin position="185"/>
        <end position="205"/>
    </location>
</feature>
<evidence type="ECO:0000256" key="5">
    <source>
        <dbReference type="ARBA" id="ARBA00023242"/>
    </source>
</evidence>
<feature type="region of interest" description="Disordered" evidence="6">
    <location>
        <begin position="1844"/>
        <end position="1964"/>
    </location>
</feature>
<evidence type="ECO:0000256" key="1">
    <source>
        <dbReference type="ARBA" id="ARBA00004123"/>
    </source>
</evidence>
<feature type="region of interest" description="Disordered" evidence="6">
    <location>
        <begin position="256"/>
        <end position="433"/>
    </location>
</feature>
<feature type="compositionally biased region" description="Basic and acidic residues" evidence="6">
    <location>
        <begin position="997"/>
        <end position="1007"/>
    </location>
</feature>
<keyword evidence="5" id="KW-0539">Nucleus</keyword>
<dbReference type="InterPro" id="IPR033270">
    <property type="entry name" value="VPRBP/DCAF1"/>
</dbReference>
<feature type="compositionally biased region" description="Polar residues" evidence="6">
    <location>
        <begin position="974"/>
        <end position="996"/>
    </location>
</feature>
<dbReference type="GO" id="GO:0004553">
    <property type="term" value="F:hydrolase activity, hydrolyzing O-glycosyl compounds"/>
    <property type="evidence" value="ECO:0007669"/>
    <property type="project" value="InterPro"/>
</dbReference>
<feature type="compositionally biased region" description="Polar residues" evidence="6">
    <location>
        <begin position="1376"/>
        <end position="1386"/>
    </location>
</feature>
<dbReference type="InterPro" id="IPR006594">
    <property type="entry name" value="LisH"/>
</dbReference>
<feature type="compositionally biased region" description="Basic and acidic residues" evidence="6">
    <location>
        <begin position="274"/>
        <end position="287"/>
    </location>
</feature>
<comment type="similarity">
    <text evidence="3">Belongs to the VPRBP/DCAF1 family.</text>
</comment>
<sequence>MEAATEGDFQSEQGGAAAAPPPPPPEPTPPVEEDEEDEEYEEEEEEDDEEEETNNEDEILIAKAQGLIDKITASPDNPNPLCLHALASILETQEARYMEDSGHTSINNGRASHNIGRLGNLLRDNDEFFELISAKFLSETRYSVSVQAAALRLVYSCSLTWMYPHVFEENVLENIKSWVMDGTTRSSAEDHKGKNGTGPRQSSDSEMIKTYSTGLLAVCLAGGGQVVEDVLTSGLSAKLMRYLRIRVLGEASTSQKESNYLLDGKSSSAATSVRAREDSRGRFRHASETSQLEPPRITEEGTSDDQVAERDRNRSFIRQTCTDDRWAEPADGFDEDDETHEADTDGHVRDLRDGKTKVSDRSNHGKSLREDELEESGRDDPSRRRANRGLVRSRGKGRVNEGGVENEHILTSPGSGSRFGGQGRSIKDRSSLRSVESKRVADSKKSSVRIGADALVVERDDTDDCFQDCKVGSKDISDLVKKAVRAAEAEARTANASLEAIKAAGDAAAELVKTAALEEFKRTNDEAAAVLSASQAASTVVDAANATEVSRSHNTDGGESANSKEPEPETTTEETEEFFILDCESLAKLREKFCIQCLEILGEYIEVLGPVLHEKGVDVCLALLQRNSDLKESSQIAVLLPDVLKLICALAAHRKFAALFVDRGGIQKLLALPRESLTFFGLSSCLFAIGSLQGIMERVCALPSDVIHQLIALALQLLECSQDQARKNAALFFAAAFVFRAVLDAFDSQDGLQKLLKLLGEAASVRSGISSGTVGPSASGTLRNDRTPPEVLTSSEKQIAYHTTVALRQYFRAHLLLLVDSIRPSKNFRSAARNIPSSRAAYKPLDISNEAIDAVFRQIQKDRKLGPAFVRARWPAVDKFLNCNGHITMLELCQAPPVERYLHDLLQYALGVLHIVTLVPYSRKLVVSATVSNDRLGIAVILDAANGAGFVDPEIIQPALNVLVNLVCPPPSISNKPTMPGQGQTSTAQTSNAPSTETRERNADRNTSEPTLNSAGLNEPRDRNGESSVVDRGTAAFTTSGLVGDRRISLGAGAGLAGLAAQVEQGYRQAREAVRANNGIKVLLQLLQPRIITPSTALDCLRALACRVLLGLARDDTIAHILTKLQVGKKLSELIRDSGSQTPGGEQGRWQTELSQVAIELMAIVTNSGRASTLAATDAATPTLRRIERAAIAAATPITYHSKELLLLIHEHLQASGLSSTASALLKEAQLTPLQSLAAPSSSLAYQTSGQESSSVPIQWPAGRSPCGFLTTEKSKQQEDANPKQDSALSSKRKPLVISSALGQSKISSYFQEYPSPSSSRIVGSSKKPPASAAAAAATSEASTVENQVDSDSVLKTPIILPLKRKLTELRDVGPPSSSKRLNTSDLGFRSPVCPTPNTGRKTSLLGDTPMFSTSSSFKDLHWRTPGSVGVSDGLDDNHNAHSHGLPLDPQSSVSERLTLDSIVVQYLKHQHRQCPAPITTLPPLSLLHPHVCPESKRSLDAPSNITARLNTREFRNMYGGIHGSRRDRQFVYSRFRPWRTCRDDTGVLLTCSTFLGDSSQIAAGSHSGELKVFDSNSNNMLESSPGHQFPLTMVKSFFSGDTQLLLSSSSHDVRLWDAPTVSAGPRYSFDGIKAATFSHCGTMFAALSSELSRREILLYDVQTCKSDLKLTDQSSSASSKGHAYSQVHFSPSDIMLLWNGVLWDRRVPGPVHRFDQFTDYGGGGFHPAGNEVIINSEVWDLRNFRLLRSVPSLDQTVITFNASGDVIYAILRRNIEEVTSAFQTRRVKHPLFSAFRTLDAVNYSDIATIPVDRCVLDFATEPTDSFVGLVTMDDQDEMYSSARVYEIGRRKPTDDDSDPDDAESEEEDEDDEDIDEDVLLGNDEDGDDMSNDEDSLSDLDDDDDEGDDDDGDFMMDGMDFDGEGGIFEIMSDGEDGDEDDDGDDDELIESLSSGDDEDFIGGF</sequence>
<evidence type="ECO:0000313" key="7">
    <source>
        <dbReference type="EMBL" id="KAJ9537135.1"/>
    </source>
</evidence>
<evidence type="ECO:0000256" key="3">
    <source>
        <dbReference type="ARBA" id="ARBA00008845"/>
    </source>
</evidence>
<feature type="compositionally biased region" description="Basic and acidic residues" evidence="6">
    <location>
        <begin position="341"/>
        <end position="383"/>
    </location>
</feature>
<organism evidence="7 8">
    <name type="scientific">Centaurea solstitialis</name>
    <name type="common">yellow star-thistle</name>
    <dbReference type="NCBI Taxonomy" id="347529"/>
    <lineage>
        <taxon>Eukaryota</taxon>
        <taxon>Viridiplantae</taxon>
        <taxon>Streptophyta</taxon>
        <taxon>Embryophyta</taxon>
        <taxon>Tracheophyta</taxon>
        <taxon>Spermatophyta</taxon>
        <taxon>Magnoliopsida</taxon>
        <taxon>eudicotyledons</taxon>
        <taxon>Gunneridae</taxon>
        <taxon>Pentapetalae</taxon>
        <taxon>asterids</taxon>
        <taxon>campanulids</taxon>
        <taxon>Asterales</taxon>
        <taxon>Asteraceae</taxon>
        <taxon>Carduoideae</taxon>
        <taxon>Cardueae</taxon>
        <taxon>Centaureinae</taxon>
        <taxon>Centaurea</taxon>
    </lineage>
</organism>
<feature type="compositionally biased region" description="Acidic residues" evidence="6">
    <location>
        <begin position="31"/>
        <end position="55"/>
    </location>
</feature>
<dbReference type="InterPro" id="IPR016024">
    <property type="entry name" value="ARM-type_fold"/>
</dbReference>
<dbReference type="SMART" id="SM00320">
    <property type="entry name" value="WD40"/>
    <property type="match status" value="3"/>
</dbReference>
<dbReference type="SMART" id="SM00667">
    <property type="entry name" value="LisH"/>
    <property type="match status" value="1"/>
</dbReference>
<comment type="caution">
    <text evidence="7">The sequence shown here is derived from an EMBL/GenBank/DDBJ whole genome shotgun (WGS) entry which is preliminary data.</text>
</comment>
<dbReference type="Pfam" id="PF08513">
    <property type="entry name" value="LisH"/>
    <property type="match status" value="1"/>
</dbReference>
<feature type="region of interest" description="Disordered" evidence="6">
    <location>
        <begin position="1267"/>
        <end position="1292"/>
    </location>
</feature>
<feature type="region of interest" description="Disordered" evidence="6">
    <location>
        <begin position="770"/>
        <end position="789"/>
    </location>
</feature>